<keyword evidence="1" id="KW-0596">Phosphopantetheine</keyword>
<dbReference type="InterPro" id="IPR032821">
    <property type="entry name" value="PKS_assoc"/>
</dbReference>
<dbReference type="Pfam" id="PF16197">
    <property type="entry name" value="KAsynt_C_assoc"/>
    <property type="match status" value="1"/>
</dbReference>
<evidence type="ECO:0000256" key="1">
    <source>
        <dbReference type="ARBA" id="ARBA00022450"/>
    </source>
</evidence>
<dbReference type="InterPro" id="IPR049551">
    <property type="entry name" value="PKS_DH_C"/>
</dbReference>
<dbReference type="InterPro" id="IPR014043">
    <property type="entry name" value="Acyl_transferase_dom"/>
</dbReference>
<dbReference type="PANTHER" id="PTHR43775:SF37">
    <property type="entry name" value="SI:DKEY-61P9.11"/>
    <property type="match status" value="1"/>
</dbReference>
<sequence length="2434" mass="264473">MGASTEVAPIAIVGISAELPSGEHSHKNLRFEDLFDFLVAKKQAYEKIPSNRLNTKARVGKALGQISTELGAFLKDIELFDNVEFGISNHDVRAMAVSTRKLLEHSFLALLDSGIDYRGRNVGCYMSGTAFDILSVGEPNDLDARGSFAGIPCMVANKVSYHLDLRGPSIPLDTACSSSLTATHLAVQALRAGECEAAVVGGCQINLRVADILQYSQGSVLSPDGKSKPFDAAANGFSRGEGVVSIVLKPYDKAVRDGDFVYGKILGTGINSCGLEGPPYAPIASMQKEAMERAYANTGKSPSQADFVELHATGTAVGDPVEANWAGEAFKRDGDLPIGSIKGNLGHLEITAFLASLCKVIAMFHHRSIPPNVDIPTLNPAIRWDALRLKVPTRASPIASMSPDGQLLVSISGSGIGGANGHVVVQSMPAAQGTPEEQLQEPVDYPILWITGGLTPRSASANSDAVMDAIKSQGIQDLSAMSATLGRRARQLTWRSFAIQHAGDDKLKFSEPVLMPRARPPLVMVFSGQGPQHINMGRQLFRRYPVFRDTVRSLDNYHVTLMGVSLIRDWHLFDGDDAHERTSIWPINITLPALAIVQIALFDLLTHLGFHPDAVVAHSAGEAALLYASGAGTKEMALDLSIARGKAMSLLEQSETQGTMAALSCTPEVAQSLVDAVAAEVQDASQVINIGCYNAANAVTLSGHRALVEAIVQRATQEGHQATTLRTNVPVHSALMEECATEYAELVAEVYNRHSGPHVPQVTTYSSAQGSLLESFEEGYWWYGSRNPVRFTQTMNIILQDHPGASFVELSPHPVLSHYISTFGVSPSLVTCPMRRTKSPGLQHEANTLLTALGQLSIMGHNALDFRALQRSLALCNGDLPFTTYPFQQKVVDFAPPSSRSWNNQVQPRKGRLNFPDMRVNNLTHPELADHVINQESIMPGSGFIEMVLETGANILWNVEFMLLFPLSSKEPVPMGLTLEGKNWSVTSQLVEQIPSSSPASRIHARGCMSSKPVDIARPKIDVAGIQARCTQVDSTAFYKGFEYFAQYGPSFRLVKQAHFGSREFIVKVEHPESSDDYVFHPATLDAAIHALVHPMFTSNGDPNVYYLPSRVKSLVVFRDDLKYALGVGILYAHATLKQWTPMELITDLTVTDEHGDAVVCFHEFAVKKHHILPPRDVSKRFEYVYQPLGLSPLRLRGEDFEYDLPWGCTQEANQIKETLQNLLKFVSTASQKRTLSLLCVDCGLGTFNQRMKEAVAKFTEYKAAYIHVGDGESTSQTLKKKIDLLETSVDVVIAFDALPSQSTIEQDYQSLTRPLVPGGVLALVARDDLDGSVSPVSPDAWCPDMFVDLALRWKTLVRALPIQAGQRPQQTPEELHLLIGQTPSLSVGHFADDYPVMDGPAAHDGHPLSSTFGGHPPARAGLRILQYTRGGEMELQRQLKDVDVNKPTTFWITATSGTADEATGRGLTRSLRREFPLWNIFFAGLDQSINPTEAEAILQAYTDIPSMEEEITIDGHRQILVPRICEVSAPSQSTLAANGVPSSRQRAQPTALLLNEDDVYVEVVACASASSGLYGVVGRIRDAELASSADSRGFLVATVATSLPNQYMVARRDALALMDENAAEEDLHAYASALPSLLAGKLAMHALPPSSRLTKIKCTVWLTHSSTPIAQRIEQYLSSLDVGVKVVSVSDFTSSSTCKGVRPGDIILTGYGPDEALFQAVVTPGAKQISWHLDSLLGLSDSSTPSWILGSLLQSALDEVDSATLRQSQLVSVINVAPAQRPLYKPDQTYIVIGGVGSLGIHLSLWLYEHGARSIVLTSRSGRKSLLKSNDKLAMMMLEYLESREDLVIQLKASDGTSEEAMGELVSTLPSHPAGVFLLSVVLSDSSFFSLDEEKFATSHRAKVAVFDVLRKTLDLDGLDFVASLSSISTFGNAGQCGYSSANTALENMVNRLPNGFSVVSPAIKDTVSVVEASAHFQHLMPWAFSAQEVCACIDDGIRKVQKEEVATYIPDLDWTLVHEHMGPSSLYNHLVLGKAVEAEAPSSSTSSKSRDLETMKTVVLQAVDVAAEEFDETMPLTSFGLDSLSAARLSFTLRGIVPLSQVQLLSNITFRDIVERYHQHAQAEPSTAATTSSSSSEDSIVLKYGFEGTSLTKIQDGEGVPFIILHGGSGTIAAFTELAPNFSGSLWALQATTESPLRSVTAAAAYYYRCIKETFPSGPYRLGGYSGTCFILFALVQLIEAGGDEVSQVVVIDHFPTLFTSQIYAPDEETLRNQAPSDELVKNTIRTVTPLYRLDTAQRRQLADELEQALLGKTVSPFMEMFASIFSDITFALWEFTYGLVGADAPLTLESMQTAIDAWLKRSKAPVTVVFASKGVLTSIPEACADPQWIEQCIHCAFPEATVFHIPGTHHSVFRGKPLAEIIEQRYNGRVE</sequence>
<dbReference type="InterPro" id="IPR013968">
    <property type="entry name" value="PKS_KR"/>
</dbReference>
<feature type="active site" description="Proton donor; for dehydratase activity" evidence="5">
    <location>
        <position position="1086"/>
    </location>
</feature>
<dbReference type="InterPro" id="IPR016036">
    <property type="entry name" value="Malonyl_transacylase_ACP-bd"/>
</dbReference>
<dbReference type="SMART" id="SM00827">
    <property type="entry name" value="PKS_AT"/>
    <property type="match status" value="1"/>
</dbReference>
<protein>
    <submittedName>
        <fullName evidence="8">Ketoacyl-synt-domain-containing protein</fullName>
    </submittedName>
</protein>
<dbReference type="GO" id="GO:0004312">
    <property type="term" value="F:fatty acid synthase activity"/>
    <property type="evidence" value="ECO:0007669"/>
    <property type="project" value="TreeGrafter"/>
</dbReference>
<evidence type="ECO:0000256" key="2">
    <source>
        <dbReference type="ARBA" id="ARBA00022553"/>
    </source>
</evidence>
<dbReference type="InterPro" id="IPR057326">
    <property type="entry name" value="KR_dom"/>
</dbReference>
<evidence type="ECO:0000259" key="6">
    <source>
        <dbReference type="PROSITE" id="PS52004"/>
    </source>
</evidence>
<dbReference type="InterPro" id="IPR001227">
    <property type="entry name" value="Ac_transferase_dom_sf"/>
</dbReference>
<dbReference type="Gene3D" id="3.40.366.10">
    <property type="entry name" value="Malonyl-Coenzyme A Acyl Carrier Protein, domain 2"/>
    <property type="match status" value="1"/>
</dbReference>
<dbReference type="Pfam" id="PF00975">
    <property type="entry name" value="Thioesterase"/>
    <property type="match status" value="1"/>
</dbReference>
<dbReference type="InterPro" id="IPR042104">
    <property type="entry name" value="PKS_dehydratase_sf"/>
</dbReference>
<dbReference type="SMART" id="SM00822">
    <property type="entry name" value="PKS_KR"/>
    <property type="match status" value="1"/>
</dbReference>
<feature type="domain" description="PKS/mFAS DH" evidence="7">
    <location>
        <begin position="885"/>
        <end position="1176"/>
    </location>
</feature>
<name>A0A5M3MLW3_CONPW</name>
<dbReference type="GO" id="GO:0006633">
    <property type="term" value="P:fatty acid biosynthetic process"/>
    <property type="evidence" value="ECO:0007669"/>
    <property type="project" value="TreeGrafter"/>
</dbReference>
<dbReference type="InterPro" id="IPR006162">
    <property type="entry name" value="Ppantetheine_attach_site"/>
</dbReference>
<evidence type="ECO:0000313" key="9">
    <source>
        <dbReference type="Proteomes" id="UP000053558"/>
    </source>
</evidence>
<dbReference type="InterPro" id="IPR001031">
    <property type="entry name" value="Thioesterase"/>
</dbReference>
<dbReference type="InterPro" id="IPR036736">
    <property type="entry name" value="ACP-like_sf"/>
</dbReference>
<dbReference type="GeneID" id="19203419"/>
<dbReference type="PROSITE" id="PS52019">
    <property type="entry name" value="PKS_MFAS_DH"/>
    <property type="match status" value="1"/>
</dbReference>
<dbReference type="KEGG" id="cput:CONPUDRAFT_155364"/>
<dbReference type="SUPFAM" id="SSF53474">
    <property type="entry name" value="alpha/beta-Hydrolases"/>
    <property type="match status" value="1"/>
</dbReference>
<dbReference type="Pfam" id="PF14765">
    <property type="entry name" value="PS-DH"/>
    <property type="match status" value="1"/>
</dbReference>
<dbReference type="Pfam" id="PF00698">
    <property type="entry name" value="Acyl_transf_1"/>
    <property type="match status" value="1"/>
</dbReference>
<keyword evidence="9" id="KW-1185">Reference proteome</keyword>
<reference evidence="9" key="1">
    <citation type="journal article" date="2012" name="Science">
        <title>The Paleozoic origin of enzymatic lignin decomposition reconstructed from 31 fungal genomes.</title>
        <authorList>
            <person name="Floudas D."/>
            <person name="Binder M."/>
            <person name="Riley R."/>
            <person name="Barry K."/>
            <person name="Blanchette R.A."/>
            <person name="Henrissat B."/>
            <person name="Martinez A.T."/>
            <person name="Otillar R."/>
            <person name="Spatafora J.W."/>
            <person name="Yadav J.S."/>
            <person name="Aerts A."/>
            <person name="Benoit I."/>
            <person name="Boyd A."/>
            <person name="Carlson A."/>
            <person name="Copeland A."/>
            <person name="Coutinho P.M."/>
            <person name="de Vries R.P."/>
            <person name="Ferreira P."/>
            <person name="Findley K."/>
            <person name="Foster B."/>
            <person name="Gaskell J."/>
            <person name="Glotzer D."/>
            <person name="Gorecki P."/>
            <person name="Heitman J."/>
            <person name="Hesse C."/>
            <person name="Hori C."/>
            <person name="Igarashi K."/>
            <person name="Jurgens J.A."/>
            <person name="Kallen N."/>
            <person name="Kersten P."/>
            <person name="Kohler A."/>
            <person name="Kuees U."/>
            <person name="Kumar T.K.A."/>
            <person name="Kuo A."/>
            <person name="LaButti K."/>
            <person name="Larrondo L.F."/>
            <person name="Lindquist E."/>
            <person name="Ling A."/>
            <person name="Lombard V."/>
            <person name="Lucas S."/>
            <person name="Lundell T."/>
            <person name="Martin R."/>
            <person name="McLaughlin D.J."/>
            <person name="Morgenstern I."/>
            <person name="Morin E."/>
            <person name="Murat C."/>
            <person name="Nagy L.G."/>
            <person name="Nolan M."/>
            <person name="Ohm R.A."/>
            <person name="Patyshakuliyeva A."/>
            <person name="Rokas A."/>
            <person name="Ruiz-Duenas F.J."/>
            <person name="Sabat G."/>
            <person name="Salamov A."/>
            <person name="Samejima M."/>
            <person name="Schmutz J."/>
            <person name="Slot J.C."/>
            <person name="St John F."/>
            <person name="Stenlid J."/>
            <person name="Sun H."/>
            <person name="Sun S."/>
            <person name="Syed K."/>
            <person name="Tsang A."/>
            <person name="Wiebenga A."/>
            <person name="Young D."/>
            <person name="Pisabarro A."/>
            <person name="Eastwood D.C."/>
            <person name="Martin F."/>
            <person name="Cullen D."/>
            <person name="Grigoriev I.V."/>
            <person name="Hibbett D.S."/>
        </authorList>
    </citation>
    <scope>NUCLEOTIDE SEQUENCE [LARGE SCALE GENOMIC DNA]</scope>
    <source>
        <strain evidence="9">RWD-64-598 SS2</strain>
    </source>
</reference>
<dbReference type="Pfam" id="PF00109">
    <property type="entry name" value="ketoacyl-synt"/>
    <property type="match status" value="1"/>
</dbReference>
<dbReference type="PROSITE" id="PS00012">
    <property type="entry name" value="PHOSPHOPANTETHEINE"/>
    <property type="match status" value="1"/>
</dbReference>
<dbReference type="InterPro" id="IPR016035">
    <property type="entry name" value="Acyl_Trfase/lysoPLipase"/>
</dbReference>
<dbReference type="InterPro" id="IPR016039">
    <property type="entry name" value="Thiolase-like"/>
</dbReference>
<dbReference type="SMART" id="SM00825">
    <property type="entry name" value="PKS_KS"/>
    <property type="match status" value="1"/>
</dbReference>
<dbReference type="Gene3D" id="3.40.50.720">
    <property type="entry name" value="NAD(P)-binding Rossmann-like Domain"/>
    <property type="match status" value="1"/>
</dbReference>
<dbReference type="Pfam" id="PF02801">
    <property type="entry name" value="Ketoacyl-synt_C"/>
    <property type="match status" value="1"/>
</dbReference>
<dbReference type="InterPro" id="IPR036291">
    <property type="entry name" value="NAD(P)-bd_dom_sf"/>
</dbReference>
<feature type="region of interest" description="N-terminal hotdog fold" evidence="5">
    <location>
        <begin position="885"/>
        <end position="1016"/>
    </location>
</feature>
<dbReference type="OrthoDB" id="329835at2759"/>
<dbReference type="Gene3D" id="3.10.129.110">
    <property type="entry name" value="Polyketide synthase dehydratase"/>
    <property type="match status" value="1"/>
</dbReference>
<dbReference type="Gene3D" id="3.40.47.10">
    <property type="match status" value="1"/>
</dbReference>
<evidence type="ECO:0000259" key="7">
    <source>
        <dbReference type="PROSITE" id="PS52019"/>
    </source>
</evidence>
<dbReference type="InterPro" id="IPR014031">
    <property type="entry name" value="Ketoacyl_synth_C"/>
</dbReference>
<feature type="active site" description="Proton acceptor; for dehydratase activity" evidence="5">
    <location>
        <position position="931"/>
    </location>
</feature>
<dbReference type="InterPro" id="IPR020841">
    <property type="entry name" value="PKS_Beta-ketoAc_synthase_dom"/>
</dbReference>
<dbReference type="RefSeq" id="XP_007770291.1">
    <property type="nucleotide sequence ID" value="XM_007772101.1"/>
</dbReference>
<evidence type="ECO:0000256" key="3">
    <source>
        <dbReference type="ARBA" id="ARBA00022679"/>
    </source>
</evidence>
<evidence type="ECO:0000313" key="8">
    <source>
        <dbReference type="EMBL" id="EIW79980.1"/>
    </source>
</evidence>
<organism evidence="8 9">
    <name type="scientific">Coniophora puteana (strain RWD-64-598)</name>
    <name type="common">Brown rot fungus</name>
    <dbReference type="NCBI Taxonomy" id="741705"/>
    <lineage>
        <taxon>Eukaryota</taxon>
        <taxon>Fungi</taxon>
        <taxon>Dikarya</taxon>
        <taxon>Basidiomycota</taxon>
        <taxon>Agaricomycotina</taxon>
        <taxon>Agaricomycetes</taxon>
        <taxon>Agaricomycetidae</taxon>
        <taxon>Boletales</taxon>
        <taxon>Coniophorineae</taxon>
        <taxon>Coniophoraceae</taxon>
        <taxon>Coniophora</taxon>
    </lineage>
</organism>
<proteinExistence type="predicted"/>
<accession>A0A5M3MLW3</accession>
<dbReference type="OMA" id="VIFDISW"/>
<evidence type="ECO:0000256" key="4">
    <source>
        <dbReference type="ARBA" id="ARBA00023268"/>
    </source>
</evidence>
<dbReference type="InterPro" id="IPR050091">
    <property type="entry name" value="PKS_NRPS_Biosynth_Enz"/>
</dbReference>
<dbReference type="SUPFAM" id="SSF52151">
    <property type="entry name" value="FabD/lysophospholipase-like"/>
    <property type="match status" value="1"/>
</dbReference>
<dbReference type="SUPFAM" id="SSF53901">
    <property type="entry name" value="Thiolase-like"/>
    <property type="match status" value="1"/>
</dbReference>
<dbReference type="InterPro" id="IPR049900">
    <property type="entry name" value="PKS_mFAS_DH"/>
</dbReference>
<keyword evidence="2" id="KW-0597">Phosphoprotein</keyword>
<dbReference type="Proteomes" id="UP000053558">
    <property type="component" value="Unassembled WGS sequence"/>
</dbReference>
<evidence type="ECO:0000256" key="5">
    <source>
        <dbReference type="PROSITE-ProRule" id="PRU01363"/>
    </source>
</evidence>
<dbReference type="Gene3D" id="3.40.50.1820">
    <property type="entry name" value="alpha/beta hydrolase"/>
    <property type="match status" value="1"/>
</dbReference>
<dbReference type="Pfam" id="PF08659">
    <property type="entry name" value="KR"/>
    <property type="match status" value="1"/>
</dbReference>
<dbReference type="InterPro" id="IPR029058">
    <property type="entry name" value="AB_hydrolase_fold"/>
</dbReference>
<feature type="domain" description="Ketosynthase family 3 (KS3)" evidence="6">
    <location>
        <begin position="7"/>
        <end position="427"/>
    </location>
</feature>
<dbReference type="CDD" id="cd00833">
    <property type="entry name" value="PKS"/>
    <property type="match status" value="1"/>
</dbReference>
<dbReference type="SUPFAM" id="SSF51735">
    <property type="entry name" value="NAD(P)-binding Rossmann-fold domains"/>
    <property type="match status" value="1"/>
</dbReference>
<dbReference type="SUPFAM" id="SSF55048">
    <property type="entry name" value="Probable ACP-binding domain of malonyl-CoA ACP transacylase"/>
    <property type="match status" value="1"/>
</dbReference>
<dbReference type="PROSITE" id="PS52004">
    <property type="entry name" value="KS3_2"/>
    <property type="match status" value="1"/>
</dbReference>
<dbReference type="EMBL" id="JH711580">
    <property type="protein sequence ID" value="EIW79980.1"/>
    <property type="molecule type" value="Genomic_DNA"/>
</dbReference>
<dbReference type="InterPro" id="IPR014030">
    <property type="entry name" value="Ketoacyl_synth_N"/>
</dbReference>
<keyword evidence="3" id="KW-0808">Transferase</keyword>
<comment type="caution">
    <text evidence="8">The sequence shown here is derived from an EMBL/GenBank/DDBJ whole genome shotgun (WGS) entry which is preliminary data.</text>
</comment>
<dbReference type="PANTHER" id="PTHR43775">
    <property type="entry name" value="FATTY ACID SYNTHASE"/>
    <property type="match status" value="1"/>
</dbReference>
<keyword evidence="4" id="KW-0511">Multifunctional enzyme</keyword>
<dbReference type="SUPFAM" id="SSF47336">
    <property type="entry name" value="ACP-like"/>
    <property type="match status" value="1"/>
</dbReference>
<gene>
    <name evidence="8" type="primary">pks2</name>
    <name evidence="8" type="ORF">CONPUDRAFT_155364</name>
</gene>
<feature type="region of interest" description="C-terminal hotdog fold" evidence="5">
    <location>
        <begin position="1030"/>
        <end position="1176"/>
    </location>
</feature>